<proteinExistence type="predicted"/>
<keyword evidence="2" id="KW-1185">Reference proteome</keyword>
<reference evidence="2" key="1">
    <citation type="journal article" date="2013" name="Genome Announc.">
        <title>Draft genome sequence of the basidiomycetous yeast-like fungus Pseudozyma hubeiensis SY62, which produces an abundant amount of the biosurfactant mannosylerythritol lipids.</title>
        <authorList>
            <person name="Konishi M."/>
            <person name="Hatada Y."/>
            <person name="Horiuchi J."/>
        </authorList>
    </citation>
    <scope>NUCLEOTIDE SEQUENCE [LARGE SCALE GENOMIC DNA]</scope>
    <source>
        <strain evidence="2">SY62</strain>
    </source>
</reference>
<evidence type="ECO:0000313" key="2">
    <source>
        <dbReference type="Proteomes" id="UP000014071"/>
    </source>
</evidence>
<sequence>MRIVFRTFRTRRDDNGLSKLDAWERRRQRRHGAMRDEARRGLKCVQATGGRTMIRELGRGARRIGPERAEFSVFEEVRPTKED</sequence>
<name>R9P6I1_PSEHS</name>
<dbReference type="EMBL" id="DF238808">
    <property type="protein sequence ID" value="GAC96966.1"/>
    <property type="molecule type" value="Genomic_DNA"/>
</dbReference>
<dbReference type="AlphaFoldDB" id="R9P6I1"/>
<dbReference type="GeneID" id="24109832"/>
<organism evidence="1 2">
    <name type="scientific">Pseudozyma hubeiensis (strain SY62)</name>
    <name type="common">Yeast</name>
    <dbReference type="NCBI Taxonomy" id="1305764"/>
    <lineage>
        <taxon>Eukaryota</taxon>
        <taxon>Fungi</taxon>
        <taxon>Dikarya</taxon>
        <taxon>Basidiomycota</taxon>
        <taxon>Ustilaginomycotina</taxon>
        <taxon>Ustilaginomycetes</taxon>
        <taxon>Ustilaginales</taxon>
        <taxon>Ustilaginaceae</taxon>
        <taxon>Pseudozyma</taxon>
    </lineage>
</organism>
<evidence type="ECO:0000313" key="1">
    <source>
        <dbReference type="EMBL" id="GAC96966.1"/>
    </source>
</evidence>
<accession>R9P6I1</accession>
<dbReference type="Proteomes" id="UP000014071">
    <property type="component" value="Unassembled WGS sequence"/>
</dbReference>
<gene>
    <name evidence="1" type="ORF">PHSY_004550</name>
</gene>
<dbReference type="HOGENOM" id="CLU_2543552_0_0_1"/>
<dbReference type="RefSeq" id="XP_012190553.1">
    <property type="nucleotide sequence ID" value="XM_012335163.1"/>
</dbReference>
<protein>
    <submittedName>
        <fullName evidence="1">Uncharacterized protein</fullName>
    </submittedName>
</protein>